<dbReference type="Proteomes" id="UP001174936">
    <property type="component" value="Unassembled WGS sequence"/>
</dbReference>
<feature type="region of interest" description="Disordered" evidence="1">
    <location>
        <begin position="61"/>
        <end position="106"/>
    </location>
</feature>
<dbReference type="EMBL" id="JAULSV010000007">
    <property type="protein sequence ID" value="KAK0639281.1"/>
    <property type="molecule type" value="Genomic_DNA"/>
</dbReference>
<dbReference type="AlphaFoldDB" id="A0AA39XTB3"/>
<protein>
    <submittedName>
        <fullName evidence="2">Uncharacterized protein</fullName>
    </submittedName>
</protein>
<sequence>MPSCHQIACLMSLDRGRYRHLCLYIESPRWDPDTDGTKPPYPAAAPCCRIAKRTEPNRSLIDSMAGDVPQPVQPHEAVPGPKGLDATDSLYPSRRTHNRRPEAFESQSWKQTQRGCWCPNWIAAR</sequence>
<evidence type="ECO:0000313" key="3">
    <source>
        <dbReference type="Proteomes" id="UP001174936"/>
    </source>
</evidence>
<evidence type="ECO:0000313" key="2">
    <source>
        <dbReference type="EMBL" id="KAK0639281.1"/>
    </source>
</evidence>
<comment type="caution">
    <text evidence="2">The sequence shown here is derived from an EMBL/GenBank/DDBJ whole genome shotgun (WGS) entry which is preliminary data.</text>
</comment>
<organism evidence="2 3">
    <name type="scientific">Cercophora newfieldiana</name>
    <dbReference type="NCBI Taxonomy" id="92897"/>
    <lineage>
        <taxon>Eukaryota</taxon>
        <taxon>Fungi</taxon>
        <taxon>Dikarya</taxon>
        <taxon>Ascomycota</taxon>
        <taxon>Pezizomycotina</taxon>
        <taxon>Sordariomycetes</taxon>
        <taxon>Sordariomycetidae</taxon>
        <taxon>Sordariales</taxon>
        <taxon>Lasiosphaeriaceae</taxon>
        <taxon>Cercophora</taxon>
    </lineage>
</organism>
<evidence type="ECO:0000256" key="1">
    <source>
        <dbReference type="SAM" id="MobiDB-lite"/>
    </source>
</evidence>
<gene>
    <name evidence="2" type="ORF">B0T16DRAFT_422817</name>
</gene>
<name>A0AA39XTB3_9PEZI</name>
<reference evidence="2" key="1">
    <citation type="submission" date="2023-06" db="EMBL/GenBank/DDBJ databases">
        <title>Genome-scale phylogeny and comparative genomics of the fungal order Sordariales.</title>
        <authorList>
            <consortium name="Lawrence Berkeley National Laboratory"/>
            <person name="Hensen N."/>
            <person name="Bonometti L."/>
            <person name="Westerberg I."/>
            <person name="Brannstrom I.O."/>
            <person name="Guillou S."/>
            <person name="Cros-Aarteil S."/>
            <person name="Calhoun S."/>
            <person name="Haridas S."/>
            <person name="Kuo A."/>
            <person name="Mondo S."/>
            <person name="Pangilinan J."/>
            <person name="Riley R."/>
            <person name="Labutti K."/>
            <person name="Andreopoulos B."/>
            <person name="Lipzen A."/>
            <person name="Chen C."/>
            <person name="Yanf M."/>
            <person name="Daum C."/>
            <person name="Ng V."/>
            <person name="Clum A."/>
            <person name="Steindorff A."/>
            <person name="Ohm R."/>
            <person name="Martin F."/>
            <person name="Silar P."/>
            <person name="Natvig D."/>
            <person name="Lalanne C."/>
            <person name="Gautier V."/>
            <person name="Ament-Velasquez S.L."/>
            <person name="Kruys A."/>
            <person name="Hutchinson M.I."/>
            <person name="Powell A.J."/>
            <person name="Barry K."/>
            <person name="Miller A.N."/>
            <person name="Grigoriev I.V."/>
            <person name="Debuchy R."/>
            <person name="Gladieux P."/>
            <person name="Thoren M.H."/>
            <person name="Johannesson H."/>
        </authorList>
    </citation>
    <scope>NUCLEOTIDE SEQUENCE</scope>
    <source>
        <strain evidence="2">SMH2532-1</strain>
    </source>
</reference>
<keyword evidence="3" id="KW-1185">Reference proteome</keyword>
<proteinExistence type="predicted"/>
<accession>A0AA39XTB3</accession>